<evidence type="ECO:0000313" key="1">
    <source>
        <dbReference type="EMBL" id="NML17719.1"/>
    </source>
</evidence>
<dbReference type="AlphaFoldDB" id="A0A848FHF2"/>
<accession>A0A848FHF2</accession>
<gene>
    <name evidence="1" type="ORF">HHL10_22360</name>
</gene>
<organism evidence="1 2">
    <name type="scientific">Azohydromonas caseinilytica</name>
    <dbReference type="NCBI Taxonomy" id="2728836"/>
    <lineage>
        <taxon>Bacteria</taxon>
        <taxon>Pseudomonadati</taxon>
        <taxon>Pseudomonadota</taxon>
        <taxon>Betaproteobacteria</taxon>
        <taxon>Burkholderiales</taxon>
        <taxon>Sphaerotilaceae</taxon>
        <taxon>Azohydromonas</taxon>
    </lineage>
</organism>
<reference evidence="1 2" key="1">
    <citation type="submission" date="2020-04" db="EMBL/GenBank/DDBJ databases">
        <title>Azohydromonas sp. isolated from soil.</title>
        <authorList>
            <person name="Dahal R.H."/>
        </authorList>
    </citation>
    <scope>NUCLEOTIDE SEQUENCE [LARGE SCALE GENOMIC DNA]</scope>
    <source>
        <strain evidence="1 2">G-1-1-14</strain>
    </source>
</reference>
<keyword evidence="2" id="KW-1185">Reference proteome</keyword>
<name>A0A848FHF2_9BURK</name>
<sequence length="94" mass="10416">MSDHASLITNEAGQDLTSLTLEAARLLVATLKDIESDTNQAREFRNIIMEQREKLEKELDSEAPSILKIKTAMEAVKDLREICSPLDDGVDASN</sequence>
<dbReference type="EMBL" id="JABBFW010000021">
    <property type="protein sequence ID" value="NML17719.1"/>
    <property type="molecule type" value="Genomic_DNA"/>
</dbReference>
<dbReference type="RefSeq" id="WP_169162618.1">
    <property type="nucleotide sequence ID" value="NZ_JABBFW010000021.1"/>
</dbReference>
<evidence type="ECO:0000313" key="2">
    <source>
        <dbReference type="Proteomes" id="UP000574067"/>
    </source>
</evidence>
<proteinExistence type="predicted"/>
<dbReference type="Proteomes" id="UP000574067">
    <property type="component" value="Unassembled WGS sequence"/>
</dbReference>
<comment type="caution">
    <text evidence="1">The sequence shown here is derived from an EMBL/GenBank/DDBJ whole genome shotgun (WGS) entry which is preliminary data.</text>
</comment>
<protein>
    <submittedName>
        <fullName evidence="1">Uncharacterized protein</fullName>
    </submittedName>
</protein>